<feature type="region of interest" description="Disordered" evidence="6">
    <location>
        <begin position="162"/>
        <end position="186"/>
    </location>
</feature>
<evidence type="ECO:0000256" key="5">
    <source>
        <dbReference type="HAMAP-Rule" id="MF_01804"/>
    </source>
</evidence>
<dbReference type="Pfam" id="PF04079">
    <property type="entry name" value="SMC_ScpB"/>
    <property type="match status" value="1"/>
</dbReference>
<keyword evidence="2 5" id="KW-0132">Cell division</keyword>
<keyword evidence="3 5" id="KW-0159">Chromosome partition</keyword>
<comment type="subunit">
    <text evidence="5">Homodimer. Homodimerization may be required to stabilize the binding of ScpA to the Smc head domains. Component of a cohesin-like complex composed of ScpA, ScpB and the Smc homodimer, in which ScpA and ScpB bind to the head domain of Smc. The presence of the three proteins is required for the association of the complex with DNA.</text>
</comment>
<dbReference type="PANTHER" id="PTHR34298">
    <property type="entry name" value="SEGREGATION AND CONDENSATION PROTEIN B"/>
    <property type="match status" value="1"/>
</dbReference>
<dbReference type="Proteomes" id="UP000823915">
    <property type="component" value="Unassembled WGS sequence"/>
</dbReference>
<evidence type="ECO:0000313" key="8">
    <source>
        <dbReference type="Proteomes" id="UP000823915"/>
    </source>
</evidence>
<dbReference type="InterPro" id="IPR036390">
    <property type="entry name" value="WH_DNA-bd_sf"/>
</dbReference>
<comment type="similarity">
    <text evidence="5">Belongs to the ScpB family.</text>
</comment>
<evidence type="ECO:0000256" key="6">
    <source>
        <dbReference type="SAM" id="MobiDB-lite"/>
    </source>
</evidence>
<sequence>MDREKLKGQIEAILFAAGEPVALERIAQVLGLRTYAVEELLEELQEKFNAPGSGIRLLRLENTAQFTSNPAFIQPVREALELKRNAPLSQAAMEVLAVVAYNQPVTKAFVEQVRGVDCSGVIGSLVQKELLEERGRMELPGRPLLYGTTENFLRCFGLSSIEELPPPPREEEEGPQGGAPQEIIPE</sequence>
<dbReference type="GO" id="GO:0005737">
    <property type="term" value="C:cytoplasm"/>
    <property type="evidence" value="ECO:0007669"/>
    <property type="project" value="UniProtKB-SubCell"/>
</dbReference>
<dbReference type="AlphaFoldDB" id="A0A9D1YBW5"/>
<dbReference type="NCBIfam" id="TIGR00281">
    <property type="entry name" value="SMC-Scp complex subunit ScpB"/>
    <property type="match status" value="1"/>
</dbReference>
<comment type="caution">
    <text evidence="7">The sequence shown here is derived from an EMBL/GenBank/DDBJ whole genome shotgun (WGS) entry which is preliminary data.</text>
</comment>
<dbReference type="InterPro" id="IPR005234">
    <property type="entry name" value="ScpB_csome_segregation"/>
</dbReference>
<dbReference type="GO" id="GO:0051301">
    <property type="term" value="P:cell division"/>
    <property type="evidence" value="ECO:0007669"/>
    <property type="project" value="UniProtKB-KW"/>
</dbReference>
<reference evidence="7" key="2">
    <citation type="submission" date="2021-04" db="EMBL/GenBank/DDBJ databases">
        <authorList>
            <person name="Gilroy R."/>
        </authorList>
    </citation>
    <scope>NUCLEOTIDE SEQUENCE</scope>
    <source>
        <strain evidence="7">1282</strain>
    </source>
</reference>
<dbReference type="SUPFAM" id="SSF46785">
    <property type="entry name" value="Winged helix' DNA-binding domain"/>
    <property type="match status" value="2"/>
</dbReference>
<keyword evidence="1 5" id="KW-0963">Cytoplasm</keyword>
<accession>A0A9D1YBW5</accession>
<gene>
    <name evidence="5 7" type="primary">scpB</name>
    <name evidence="7" type="ORF">H9838_00740</name>
</gene>
<dbReference type="HAMAP" id="MF_01804">
    <property type="entry name" value="ScpB"/>
    <property type="match status" value="1"/>
</dbReference>
<dbReference type="InterPro" id="IPR036388">
    <property type="entry name" value="WH-like_DNA-bd_sf"/>
</dbReference>
<keyword evidence="4 5" id="KW-0131">Cell cycle</keyword>
<dbReference type="EMBL" id="DXDU01000010">
    <property type="protein sequence ID" value="HIY25684.1"/>
    <property type="molecule type" value="Genomic_DNA"/>
</dbReference>
<dbReference type="GO" id="GO:0006260">
    <property type="term" value="P:DNA replication"/>
    <property type="evidence" value="ECO:0007669"/>
    <property type="project" value="UniProtKB-UniRule"/>
</dbReference>
<dbReference type="PIRSF" id="PIRSF019345">
    <property type="entry name" value="ScpB"/>
    <property type="match status" value="1"/>
</dbReference>
<evidence type="ECO:0000313" key="7">
    <source>
        <dbReference type="EMBL" id="HIY25684.1"/>
    </source>
</evidence>
<evidence type="ECO:0000256" key="3">
    <source>
        <dbReference type="ARBA" id="ARBA00022829"/>
    </source>
</evidence>
<evidence type="ECO:0000256" key="4">
    <source>
        <dbReference type="ARBA" id="ARBA00023306"/>
    </source>
</evidence>
<comment type="subcellular location">
    <subcellularLocation>
        <location evidence="5">Cytoplasm</location>
    </subcellularLocation>
    <text evidence="5">Associated with two foci at the outer edges of the nucleoid region in young cells, and at four foci within both cell halves in older cells.</text>
</comment>
<dbReference type="GO" id="GO:0051304">
    <property type="term" value="P:chromosome separation"/>
    <property type="evidence" value="ECO:0007669"/>
    <property type="project" value="InterPro"/>
</dbReference>
<proteinExistence type="inferred from homology"/>
<organism evidence="7 8">
    <name type="scientific">Candidatus Acutalibacter pullistercoris</name>
    <dbReference type="NCBI Taxonomy" id="2838418"/>
    <lineage>
        <taxon>Bacteria</taxon>
        <taxon>Bacillati</taxon>
        <taxon>Bacillota</taxon>
        <taxon>Clostridia</taxon>
        <taxon>Eubacteriales</taxon>
        <taxon>Acutalibacteraceae</taxon>
        <taxon>Acutalibacter</taxon>
    </lineage>
</organism>
<dbReference type="Gene3D" id="1.10.10.10">
    <property type="entry name" value="Winged helix-like DNA-binding domain superfamily/Winged helix DNA-binding domain"/>
    <property type="match status" value="2"/>
</dbReference>
<evidence type="ECO:0000256" key="1">
    <source>
        <dbReference type="ARBA" id="ARBA00022490"/>
    </source>
</evidence>
<protein>
    <recommendedName>
        <fullName evidence="5">Segregation and condensation protein B</fullName>
    </recommendedName>
</protein>
<reference evidence="7" key="1">
    <citation type="journal article" date="2021" name="PeerJ">
        <title>Extensive microbial diversity within the chicken gut microbiome revealed by metagenomics and culture.</title>
        <authorList>
            <person name="Gilroy R."/>
            <person name="Ravi A."/>
            <person name="Getino M."/>
            <person name="Pursley I."/>
            <person name="Horton D.L."/>
            <person name="Alikhan N.F."/>
            <person name="Baker D."/>
            <person name="Gharbi K."/>
            <person name="Hall N."/>
            <person name="Watson M."/>
            <person name="Adriaenssens E.M."/>
            <person name="Foster-Nyarko E."/>
            <person name="Jarju S."/>
            <person name="Secka A."/>
            <person name="Antonio M."/>
            <person name="Oren A."/>
            <person name="Chaudhuri R.R."/>
            <person name="La Ragione R."/>
            <person name="Hildebrand F."/>
            <person name="Pallen M.J."/>
        </authorList>
    </citation>
    <scope>NUCLEOTIDE SEQUENCE</scope>
    <source>
        <strain evidence="7">1282</strain>
    </source>
</reference>
<evidence type="ECO:0000256" key="2">
    <source>
        <dbReference type="ARBA" id="ARBA00022618"/>
    </source>
</evidence>
<comment type="function">
    <text evidence="5">Participates in chromosomal partition during cell division. May act via the formation of a condensin-like complex containing Smc and ScpA that pull DNA away from mid-cell into both cell halves.</text>
</comment>
<dbReference type="PANTHER" id="PTHR34298:SF2">
    <property type="entry name" value="SEGREGATION AND CONDENSATION PROTEIN B"/>
    <property type="match status" value="1"/>
</dbReference>
<name>A0A9D1YBW5_9FIRM</name>